<dbReference type="AlphaFoldDB" id="A0AAJ7BUE1"/>
<dbReference type="PROSITE" id="PS51257">
    <property type="entry name" value="PROKAR_LIPOPROTEIN"/>
    <property type="match status" value="1"/>
</dbReference>
<keyword evidence="1" id="KW-0732">Signal</keyword>
<accession>A0AAJ7BUE1</accession>
<keyword evidence="2" id="KW-1185">Reference proteome</keyword>
<evidence type="ECO:0000313" key="2">
    <source>
        <dbReference type="Proteomes" id="UP000694920"/>
    </source>
</evidence>
<dbReference type="KEGG" id="ccin:107267158"/>
<protein>
    <submittedName>
        <fullName evidence="3">Uncharacterized protein LOC107267158</fullName>
    </submittedName>
</protein>
<dbReference type="Proteomes" id="UP000694920">
    <property type="component" value="Unplaced"/>
</dbReference>
<feature type="chain" id="PRO_5042461949" evidence="1">
    <location>
        <begin position="19"/>
        <end position="110"/>
    </location>
</feature>
<dbReference type="GeneID" id="107267158"/>
<organism evidence="2 3">
    <name type="scientific">Cephus cinctus</name>
    <name type="common">Wheat stem sawfly</name>
    <dbReference type="NCBI Taxonomy" id="211228"/>
    <lineage>
        <taxon>Eukaryota</taxon>
        <taxon>Metazoa</taxon>
        <taxon>Ecdysozoa</taxon>
        <taxon>Arthropoda</taxon>
        <taxon>Hexapoda</taxon>
        <taxon>Insecta</taxon>
        <taxon>Pterygota</taxon>
        <taxon>Neoptera</taxon>
        <taxon>Endopterygota</taxon>
        <taxon>Hymenoptera</taxon>
        <taxon>Cephoidea</taxon>
        <taxon>Cephidae</taxon>
        <taxon>Cephus</taxon>
    </lineage>
</organism>
<feature type="signal peptide" evidence="1">
    <location>
        <begin position="1"/>
        <end position="18"/>
    </location>
</feature>
<dbReference type="RefSeq" id="XP_015593962.1">
    <property type="nucleotide sequence ID" value="XM_015738476.2"/>
</dbReference>
<name>A0AAJ7BUE1_CEPCN</name>
<sequence>MRIFVGIFLFSLFCSCSATVDDLLPGIISFGNEIVTGFNKGIATIRQYALGPPGPEKQYIEFRPDDGPRASFEYQRRYGRRGERLIEMLGSGVFTQPPVHFQQNAPLRHQ</sequence>
<evidence type="ECO:0000313" key="3">
    <source>
        <dbReference type="RefSeq" id="XP_015593962.1"/>
    </source>
</evidence>
<proteinExistence type="predicted"/>
<evidence type="ECO:0000256" key="1">
    <source>
        <dbReference type="SAM" id="SignalP"/>
    </source>
</evidence>
<gene>
    <name evidence="3" type="primary">LOC107267158</name>
</gene>
<reference evidence="3" key="1">
    <citation type="submission" date="2025-08" db="UniProtKB">
        <authorList>
            <consortium name="RefSeq"/>
        </authorList>
    </citation>
    <scope>IDENTIFICATION</scope>
</reference>